<evidence type="ECO:0000313" key="3">
    <source>
        <dbReference type="EMBL" id="ASJ52805.1"/>
    </source>
</evidence>
<sequence>MLIAINMIFLLIFAFILAKLLTLLKQTQKQVHHFHPFIPETGPAIGTILPSLPFRTLNGQEQQLNHLPRPLIVNFTHTGCGHCANHVHELLSEGRVLTDASVIISTESEHISTSQWLKENNISGIPVLIGNEPMLEAYKINHFPSIFVIDEQDLIRAKPITAVETKKKLLALAGEAV</sequence>
<dbReference type="EMBL" id="CP018145">
    <property type="protein sequence ID" value="ASJ52805.1"/>
    <property type="molecule type" value="Genomic_DNA"/>
</dbReference>
<dbReference type="AlphaFoldDB" id="A0A220MCQ7"/>
<evidence type="ECO:0000256" key="1">
    <source>
        <dbReference type="SAM" id="Phobius"/>
    </source>
</evidence>
<dbReference type="SUPFAM" id="SSF52833">
    <property type="entry name" value="Thioredoxin-like"/>
    <property type="match status" value="1"/>
</dbReference>
<proteinExistence type="predicted"/>
<dbReference type="Proteomes" id="UP000197781">
    <property type="component" value="Chromosome"/>
</dbReference>
<dbReference type="RefSeq" id="WP_088906688.1">
    <property type="nucleotide sequence ID" value="NZ_CP018145.1"/>
</dbReference>
<evidence type="ECO:0000313" key="4">
    <source>
        <dbReference type="Proteomes" id="UP000197781"/>
    </source>
</evidence>
<protein>
    <submittedName>
        <fullName evidence="3">AhpC/TSA family protein</fullName>
    </submittedName>
</protein>
<evidence type="ECO:0000259" key="2">
    <source>
        <dbReference type="PROSITE" id="PS51352"/>
    </source>
</evidence>
<dbReference type="KEGG" id="bfm:BP422_04085"/>
<gene>
    <name evidence="3" type="ORF">BP422_04085</name>
</gene>
<reference evidence="3 4" key="1">
    <citation type="submission" date="2016-11" db="EMBL/GenBank/DDBJ databases">
        <authorList>
            <person name="Jaros S."/>
            <person name="Januszkiewicz K."/>
            <person name="Wedrychowicz H."/>
        </authorList>
    </citation>
    <scope>NUCLEOTIDE SEQUENCE [LARGE SCALE GENOMIC DNA]</scope>
    <source>
        <strain evidence="3 4">NF2</strain>
    </source>
</reference>
<keyword evidence="1" id="KW-0812">Transmembrane</keyword>
<feature type="domain" description="Thioredoxin" evidence="2">
    <location>
        <begin position="43"/>
        <end position="177"/>
    </location>
</feature>
<organism evidence="3 4">
    <name type="scientific">Brevibacillus formosus</name>
    <dbReference type="NCBI Taxonomy" id="54913"/>
    <lineage>
        <taxon>Bacteria</taxon>
        <taxon>Bacillati</taxon>
        <taxon>Bacillota</taxon>
        <taxon>Bacilli</taxon>
        <taxon>Bacillales</taxon>
        <taxon>Paenibacillaceae</taxon>
        <taxon>Brevibacillus</taxon>
    </lineage>
</organism>
<dbReference type="InterPro" id="IPR013766">
    <property type="entry name" value="Thioredoxin_domain"/>
</dbReference>
<name>A0A220MCQ7_9BACL</name>
<keyword evidence="1" id="KW-0472">Membrane</keyword>
<dbReference type="InterPro" id="IPR036249">
    <property type="entry name" value="Thioredoxin-like_sf"/>
</dbReference>
<dbReference type="Gene3D" id="3.40.30.10">
    <property type="entry name" value="Glutaredoxin"/>
    <property type="match status" value="1"/>
</dbReference>
<dbReference type="PROSITE" id="PS51352">
    <property type="entry name" value="THIOREDOXIN_2"/>
    <property type="match status" value="1"/>
</dbReference>
<accession>A0A220MCQ7</accession>
<keyword evidence="1" id="KW-1133">Transmembrane helix</keyword>
<feature type="transmembrane region" description="Helical" evidence="1">
    <location>
        <begin position="6"/>
        <end position="24"/>
    </location>
</feature>